<evidence type="ECO:0000256" key="3">
    <source>
        <dbReference type="ARBA" id="ARBA00022771"/>
    </source>
</evidence>
<feature type="region of interest" description="Disordered" evidence="5">
    <location>
        <begin position="896"/>
        <end position="952"/>
    </location>
</feature>
<comment type="caution">
    <text evidence="7">The sequence shown here is derived from an EMBL/GenBank/DDBJ whole genome shotgun (WGS) entry which is preliminary data.</text>
</comment>
<evidence type="ECO:0000256" key="5">
    <source>
        <dbReference type="SAM" id="MobiDB-lite"/>
    </source>
</evidence>
<feature type="domain" description="Nephrocystin 3-like N-terminal" evidence="6">
    <location>
        <begin position="255"/>
        <end position="389"/>
    </location>
</feature>
<proteinExistence type="predicted"/>
<evidence type="ECO:0000313" key="8">
    <source>
        <dbReference type="Proteomes" id="UP000652219"/>
    </source>
</evidence>
<dbReference type="Pfam" id="PF24883">
    <property type="entry name" value="NPHP3_N"/>
    <property type="match status" value="1"/>
</dbReference>
<evidence type="ECO:0000256" key="4">
    <source>
        <dbReference type="ARBA" id="ARBA00022833"/>
    </source>
</evidence>
<feature type="compositionally biased region" description="Polar residues" evidence="5">
    <location>
        <begin position="896"/>
        <end position="914"/>
    </location>
</feature>
<evidence type="ECO:0000256" key="1">
    <source>
        <dbReference type="ARBA" id="ARBA00022723"/>
    </source>
</evidence>
<dbReference type="PANTHER" id="PTHR10039">
    <property type="entry name" value="AMELOGENIN"/>
    <property type="match status" value="1"/>
</dbReference>
<dbReference type="GO" id="GO:0008270">
    <property type="term" value="F:zinc ion binding"/>
    <property type="evidence" value="ECO:0007669"/>
    <property type="project" value="UniProtKB-KW"/>
</dbReference>
<keyword evidence="1" id="KW-0479">Metal-binding</keyword>
<keyword evidence="2" id="KW-0677">Repeat</keyword>
<dbReference type="PANTHER" id="PTHR10039:SF17">
    <property type="entry name" value="FUNGAL STAND N-TERMINAL GOODBYE DOMAIN-CONTAINING PROTEIN-RELATED"/>
    <property type="match status" value="1"/>
</dbReference>
<accession>A0A8H6MZK3</accession>
<dbReference type="InterPro" id="IPR027417">
    <property type="entry name" value="P-loop_NTPase"/>
</dbReference>
<evidence type="ECO:0000259" key="6">
    <source>
        <dbReference type="Pfam" id="PF24883"/>
    </source>
</evidence>
<dbReference type="Proteomes" id="UP000652219">
    <property type="component" value="Unassembled WGS sequence"/>
</dbReference>
<gene>
    <name evidence="7" type="ORF">CSOJ01_04254</name>
</gene>
<name>A0A8H6MZK3_9PEZI</name>
<dbReference type="EMBL" id="WIGN01000047">
    <property type="protein sequence ID" value="KAF6814021.1"/>
    <property type="molecule type" value="Genomic_DNA"/>
</dbReference>
<organism evidence="7 8">
    <name type="scientific">Colletotrichum sojae</name>
    <dbReference type="NCBI Taxonomy" id="2175907"/>
    <lineage>
        <taxon>Eukaryota</taxon>
        <taxon>Fungi</taxon>
        <taxon>Dikarya</taxon>
        <taxon>Ascomycota</taxon>
        <taxon>Pezizomycotina</taxon>
        <taxon>Sordariomycetes</taxon>
        <taxon>Hypocreomycetidae</taxon>
        <taxon>Glomerellales</taxon>
        <taxon>Glomerellaceae</taxon>
        <taxon>Colletotrichum</taxon>
        <taxon>Colletotrichum orchidearum species complex</taxon>
    </lineage>
</organism>
<dbReference type="InterPro" id="IPR043145">
    <property type="entry name" value="Znf_ZZ_sf"/>
</dbReference>
<dbReference type="Gene3D" id="3.40.50.300">
    <property type="entry name" value="P-loop containing nucleotide triphosphate hydrolases"/>
    <property type="match status" value="1"/>
</dbReference>
<evidence type="ECO:0000313" key="7">
    <source>
        <dbReference type="EMBL" id="KAF6814021.1"/>
    </source>
</evidence>
<keyword evidence="3" id="KW-0863">Zinc-finger</keyword>
<reference evidence="7 8" key="1">
    <citation type="journal article" date="2020" name="Phytopathology">
        <title>Genome Sequence Resources of Colletotrichum truncatum, C. plurivorum, C. musicola, and C. sojae: Four Species Pathogenic to Soybean (Glycine max).</title>
        <authorList>
            <person name="Rogerio F."/>
            <person name="Boufleur T.R."/>
            <person name="Ciampi-Guillardi M."/>
            <person name="Sukno S.A."/>
            <person name="Thon M.R."/>
            <person name="Massola Junior N.S."/>
            <person name="Baroncelli R."/>
        </authorList>
    </citation>
    <scope>NUCLEOTIDE SEQUENCE [LARGE SCALE GENOMIC DNA]</scope>
    <source>
        <strain evidence="7 8">LFN0009</strain>
    </source>
</reference>
<dbReference type="Gene3D" id="3.30.60.90">
    <property type="match status" value="1"/>
</dbReference>
<feature type="region of interest" description="Disordered" evidence="5">
    <location>
        <begin position="157"/>
        <end position="219"/>
    </location>
</feature>
<evidence type="ECO:0000256" key="2">
    <source>
        <dbReference type="ARBA" id="ARBA00022737"/>
    </source>
</evidence>
<dbReference type="SUPFAM" id="SSF57850">
    <property type="entry name" value="RING/U-box"/>
    <property type="match status" value="1"/>
</dbReference>
<feature type="compositionally biased region" description="Acidic residues" evidence="5">
    <location>
        <begin position="915"/>
        <end position="932"/>
    </location>
</feature>
<dbReference type="InterPro" id="IPR056884">
    <property type="entry name" value="NPHP3-like_N"/>
</dbReference>
<sequence>MPMAIIWGGLKILVQCAGRYDKNLERIAEQLAKLPDLLFDLSGCEEVYGTSVYGADVVRRILGAAYTCLFEFWYSATKTLENQALSALVENRDLISVVDDLEGHWNRLCRIRDSVESQLNKTMRQHIEDESFLSERMRKEIQDEFVMAALERCAAEDERKAAEDEREAAREEREKAEEARRVAEAQIKEAKMEREKAEIERKAQQDYRHSDAERKRQEERDRLNARLNLFKDKLDVENHLNFSMKDDIKLERAPGTCKWLLEHPGFRNWKEKDCETPILWLNGKHGAGKTFICGSAVDEISSESPRKAVAFQFITKDKYWPRSHLLRNLASQLLTELQKLAIDQLPPSIESFAPVWTDAAMIESLVHDLLQVLPMTFIFIDGLDEADYIDGPESIVKAGDTSTVIKFLIKEATGLPQKVRLWCSSQASEKVRQYLLQDDWKHKVLQVPVTTVDTANDILAYMYLHQTMRGPKDANDLFLKALIAASISTEVEGSFLWARMMLGELEDLSTETEDMEDRFALIEKGLPRKMEDLYRRIMDRMRARRVSSSHKDLPLWKIVLSLLTFSKRPMRLSEIAEAIAIIRTPDGQNMNLNKLVAPAKIVDSCMSLVRRTHGGHKSGDDDLLRLSHSSVRAYLMDNSEISDPLPDTPLRFDPLTDRGIATRRTLPHWILDLEPELSRAYFTFQAEWCQLLQLTPASLYIGEIDRCFWGSLGKDNFLSQHEGRYQCFRISQVTTPANTTDSCRMQHLSPDGSTVTLMWIRMDGESRHAHIERWSTTPTPQMIEEVSRTFSVEETGIDRYPTQCSTTFSSFPVVPGLTCIVAPDAFHLSPDSTLLRVGGKFFFQKQGGSRALDFMELKGSASTESWERKKRGKTSRSIETKNVGLSAPVKIKVASQTPKQSYLSSPEDSWTEGSTDTEEPSSEEIGSDEPENSESGSEIDLRSVNDEDNAGDDLQDIEVESEYQGETSDSGSLKSVNSFSQYLISSSESEDGGYESDTFQSEWPRHEMLIEEADEHEPVQIAAPRGLVTCDACNRGNLREWYHCIVCSKADFDLCRDCVRRGRWCFNLGHRLYRMINRKPAGAVSRNNFVIRQELAVCRLGPGDSAKHIFHLRKKYNSLLYESPPVIHPKYPLVVWALTGTTLLFADFERNRFLEQKLRATSPQKSREICVNMSFSPCGDFLRASVIDAIHKPSKAGTDKTRPPKARVCMNLHVMILQLSSTSPSNSPPKMVSSANIELGCSVKTLVSTLPFAFTWTPSYLYVTMSHSTLRVYRVALNDWKPSDLSKEESCTAKDSDRQLQITVPKETIFLPRSARVRSVQFFPALETNGDSKVIIGPRYGKNPEPPLAALLQDKDLGGWVLPSKKDGSCAANDTFQRRLEGRFEDFDSDEDCDIIPLTKYL</sequence>
<protein>
    <submittedName>
        <fullName evidence="7">Nacht and tpr domain protein</fullName>
    </submittedName>
</protein>
<keyword evidence="4" id="KW-0862">Zinc</keyword>
<keyword evidence="8" id="KW-1185">Reference proteome</keyword>